<evidence type="ECO:0000313" key="10">
    <source>
        <dbReference type="EMBL" id="RDB19562.1"/>
    </source>
</evidence>
<evidence type="ECO:0000256" key="3">
    <source>
        <dbReference type="ARBA" id="ARBA00022553"/>
    </source>
</evidence>
<feature type="compositionally biased region" description="Pro residues" evidence="8">
    <location>
        <begin position="218"/>
        <end position="233"/>
    </location>
</feature>
<comment type="caution">
    <text evidence="10">The sequence shown here is derived from an EMBL/GenBank/DDBJ whole genome shotgun (WGS) entry which is preliminary data.</text>
</comment>
<proteinExistence type="inferred from homology"/>
<feature type="compositionally biased region" description="Basic and acidic residues" evidence="8">
    <location>
        <begin position="148"/>
        <end position="161"/>
    </location>
</feature>
<feature type="domain" description="Transcription elongation factor Eaf N-terminal" evidence="9">
    <location>
        <begin position="13"/>
        <end position="127"/>
    </location>
</feature>
<evidence type="ECO:0000256" key="6">
    <source>
        <dbReference type="ARBA" id="ARBA00023163"/>
    </source>
</evidence>
<reference evidence="10" key="1">
    <citation type="submission" date="2018-04" db="EMBL/GenBank/DDBJ databases">
        <title>Whole genome sequencing of Hypsizygus marmoreus.</title>
        <authorList>
            <person name="Choi I.-G."/>
            <person name="Min B."/>
            <person name="Kim J.-G."/>
            <person name="Kim S."/>
            <person name="Oh Y.-L."/>
            <person name="Kong W.-S."/>
            <person name="Park H."/>
            <person name="Jeong J."/>
            <person name="Song E.-S."/>
        </authorList>
    </citation>
    <scope>NUCLEOTIDE SEQUENCE [LARGE SCALE GENOMIC DNA]</scope>
    <source>
        <strain evidence="10">51987-8</strain>
    </source>
</reference>
<evidence type="ECO:0000259" key="9">
    <source>
        <dbReference type="Pfam" id="PF09816"/>
    </source>
</evidence>
<comment type="subcellular location">
    <subcellularLocation>
        <location evidence="1">Nucleus</location>
    </subcellularLocation>
</comment>
<dbReference type="GO" id="GO:0003711">
    <property type="term" value="F:transcription elongation factor activity"/>
    <property type="evidence" value="ECO:0007669"/>
    <property type="project" value="TreeGrafter"/>
</dbReference>
<keyword evidence="11" id="KW-1185">Reference proteome</keyword>
<dbReference type="Proteomes" id="UP000076154">
    <property type="component" value="Unassembled WGS sequence"/>
</dbReference>
<name>A0A369JE05_HYPMA</name>
<gene>
    <name evidence="10" type="ORF">Hypma_013385</name>
</gene>
<comment type="similarity">
    <text evidence="2">Belongs to the EAF family.</text>
</comment>
<dbReference type="InParanoid" id="A0A369JE05"/>
<evidence type="ECO:0000256" key="8">
    <source>
        <dbReference type="SAM" id="MobiDB-lite"/>
    </source>
</evidence>
<keyword evidence="4" id="KW-0805">Transcription regulation</keyword>
<dbReference type="GO" id="GO:0006368">
    <property type="term" value="P:transcription elongation by RNA polymerase II"/>
    <property type="evidence" value="ECO:0007669"/>
    <property type="project" value="InterPro"/>
</dbReference>
<dbReference type="PANTHER" id="PTHR15970:SF2">
    <property type="entry name" value="ELL-ASSOCIATED FACTOR EAF"/>
    <property type="match status" value="1"/>
</dbReference>
<dbReference type="InterPro" id="IPR027093">
    <property type="entry name" value="EAF_fam"/>
</dbReference>
<evidence type="ECO:0000313" key="11">
    <source>
        <dbReference type="Proteomes" id="UP000076154"/>
    </source>
</evidence>
<feature type="region of interest" description="Disordered" evidence="8">
    <location>
        <begin position="1"/>
        <end position="35"/>
    </location>
</feature>
<evidence type="ECO:0000256" key="7">
    <source>
        <dbReference type="ARBA" id="ARBA00023242"/>
    </source>
</evidence>
<dbReference type="Pfam" id="PF09816">
    <property type="entry name" value="EAF"/>
    <property type="match status" value="1"/>
</dbReference>
<keyword evidence="6" id="KW-0804">Transcription</keyword>
<dbReference type="GO" id="GO:0032783">
    <property type="term" value="C:super elongation complex"/>
    <property type="evidence" value="ECO:0007669"/>
    <property type="project" value="InterPro"/>
</dbReference>
<dbReference type="STRING" id="39966.A0A369JE05"/>
<organism evidence="10 11">
    <name type="scientific">Hypsizygus marmoreus</name>
    <name type="common">White beech mushroom</name>
    <name type="synonym">Agaricus marmoreus</name>
    <dbReference type="NCBI Taxonomy" id="39966"/>
    <lineage>
        <taxon>Eukaryota</taxon>
        <taxon>Fungi</taxon>
        <taxon>Dikarya</taxon>
        <taxon>Basidiomycota</taxon>
        <taxon>Agaricomycotina</taxon>
        <taxon>Agaricomycetes</taxon>
        <taxon>Agaricomycetidae</taxon>
        <taxon>Agaricales</taxon>
        <taxon>Tricholomatineae</taxon>
        <taxon>Lyophyllaceae</taxon>
        <taxon>Hypsizygus</taxon>
    </lineage>
</organism>
<dbReference type="AlphaFoldDB" id="A0A369JE05"/>
<keyword evidence="5" id="KW-0010">Activator</keyword>
<evidence type="ECO:0000256" key="5">
    <source>
        <dbReference type="ARBA" id="ARBA00023159"/>
    </source>
</evidence>
<dbReference type="OrthoDB" id="125903at2759"/>
<keyword evidence="7" id="KW-0539">Nucleus</keyword>
<evidence type="ECO:0000256" key="1">
    <source>
        <dbReference type="ARBA" id="ARBA00004123"/>
    </source>
</evidence>
<feature type="compositionally biased region" description="Basic and acidic residues" evidence="8">
    <location>
        <begin position="203"/>
        <end position="212"/>
    </location>
</feature>
<protein>
    <recommendedName>
        <fullName evidence="9">Transcription elongation factor Eaf N-terminal domain-containing protein</fullName>
    </recommendedName>
</protein>
<sequence length="447" mass="48389">MSNSWMPPAGRRNVDVGSSLSRALKARKGDAPPQRARHVRDFYSFRYNFKPSSIDPGERGKISIKKGKEHSTVEVERPGIQPGDAFMFTGQETQAKEWDCVLIYDDVSDTYTLEKLDSYVTLKYDRKASAEHTDSPAAPTPPVQPSKPDTKDDQEPERSADADVDADGDFDADFEEIIPTSIARREEEEEDEDPVITVPPTPKEPKPARDVKVLSQPLAPPPAPAVAPAPKPAPAQKLIPTLPVPRPRQSAASTTKSKPVPLPRAKKHKRDPEPVALSNYLSDADEEDLEFGKPAKRARPSPPSNDLALPSVSASVYTPPPPVVRQPSPPPPPAAVLSESEEEWDEVAAVGNVKGTETEDDFDIFGDAAGAEAEGEGGEDIDVNELEREINLQMDEDSDEDFLAAVVEEAPTSLPARGGPISLKELAGGAAYASEDEYSSSDESDDD</sequence>
<feature type="region of interest" description="Disordered" evidence="8">
    <location>
        <begin position="130"/>
        <end position="342"/>
    </location>
</feature>
<dbReference type="PANTHER" id="PTHR15970">
    <property type="entry name" value="ELL-ASSOCIATED FACTOR EAF"/>
    <property type="match status" value="1"/>
</dbReference>
<feature type="compositionally biased region" description="Acidic residues" evidence="8">
    <location>
        <begin position="162"/>
        <end position="176"/>
    </location>
</feature>
<dbReference type="InterPro" id="IPR019194">
    <property type="entry name" value="Tscrpt_elong_fac_Eaf_N"/>
</dbReference>
<keyword evidence="3" id="KW-0597">Phosphoprotein</keyword>
<dbReference type="EMBL" id="LUEZ02000079">
    <property type="protein sequence ID" value="RDB19562.1"/>
    <property type="molecule type" value="Genomic_DNA"/>
</dbReference>
<feature type="compositionally biased region" description="Pro residues" evidence="8">
    <location>
        <begin position="318"/>
        <end position="334"/>
    </location>
</feature>
<accession>A0A369JE05</accession>
<evidence type="ECO:0000256" key="2">
    <source>
        <dbReference type="ARBA" id="ARBA00007798"/>
    </source>
</evidence>
<evidence type="ECO:0000256" key="4">
    <source>
        <dbReference type="ARBA" id="ARBA00023015"/>
    </source>
</evidence>